<evidence type="ECO:0000313" key="8">
    <source>
        <dbReference type="Ensembl" id="ENSEBUP00000000392.1"/>
    </source>
</evidence>
<evidence type="ECO:0000256" key="6">
    <source>
        <dbReference type="SAM" id="MobiDB-lite"/>
    </source>
</evidence>
<keyword evidence="1 5" id="KW-0723">Serine/threonine-protein kinase</keyword>
<protein>
    <submittedName>
        <fullName evidence="8">Receptor-interacting serine-threonine kinase 3</fullName>
    </submittedName>
</protein>
<accession>A0A8C4N3F0</accession>
<keyword evidence="2 4" id="KW-0547">Nucleotide-binding</keyword>
<dbReference type="InterPro" id="IPR001245">
    <property type="entry name" value="Ser-Thr/Tyr_kinase_cat_dom"/>
</dbReference>
<keyword evidence="1 5" id="KW-0808">Transferase</keyword>
<dbReference type="InterPro" id="IPR000719">
    <property type="entry name" value="Prot_kinase_dom"/>
</dbReference>
<dbReference type="PROSITE" id="PS00107">
    <property type="entry name" value="PROTEIN_KINASE_ATP"/>
    <property type="match status" value="1"/>
</dbReference>
<feature type="domain" description="Protein kinase" evidence="7">
    <location>
        <begin position="17"/>
        <end position="277"/>
    </location>
</feature>
<feature type="region of interest" description="Disordered" evidence="6">
    <location>
        <begin position="326"/>
        <end position="359"/>
    </location>
</feature>
<dbReference type="Ensembl" id="ENSEBUT00000000687.1">
    <property type="protein sequence ID" value="ENSEBUP00000000392.1"/>
    <property type="gene ID" value="ENSEBUG00000000560.1"/>
</dbReference>
<feature type="compositionally biased region" description="Basic and acidic residues" evidence="6">
    <location>
        <begin position="344"/>
        <end position="356"/>
    </location>
</feature>
<keyword evidence="9" id="KW-1185">Reference proteome</keyword>
<dbReference type="InterPro" id="IPR011009">
    <property type="entry name" value="Kinase-like_dom_sf"/>
</dbReference>
<dbReference type="SMART" id="SM00220">
    <property type="entry name" value="S_TKc"/>
    <property type="match status" value="1"/>
</dbReference>
<name>A0A8C4N3F0_EPTBU</name>
<dbReference type="GO" id="GO:0005524">
    <property type="term" value="F:ATP binding"/>
    <property type="evidence" value="ECO:0007669"/>
    <property type="project" value="UniProtKB-UniRule"/>
</dbReference>
<dbReference type="GeneTree" id="ENSGT00940000160206"/>
<reference evidence="8" key="1">
    <citation type="submission" date="2025-08" db="UniProtKB">
        <authorList>
            <consortium name="Ensembl"/>
        </authorList>
    </citation>
    <scope>IDENTIFICATION</scope>
</reference>
<proteinExistence type="inferred from homology"/>
<dbReference type="PANTHER" id="PTHR44329">
    <property type="entry name" value="SERINE/THREONINE-PROTEIN KINASE TNNI3K-RELATED"/>
    <property type="match status" value="1"/>
</dbReference>
<dbReference type="InterPro" id="IPR051681">
    <property type="entry name" value="Ser/Thr_Kinases-Pseudokinases"/>
</dbReference>
<reference evidence="8" key="2">
    <citation type="submission" date="2025-09" db="UniProtKB">
        <authorList>
            <consortium name="Ensembl"/>
        </authorList>
    </citation>
    <scope>IDENTIFICATION</scope>
</reference>
<dbReference type="PRINTS" id="PR00109">
    <property type="entry name" value="TYRKINASE"/>
</dbReference>
<dbReference type="OMA" id="SYAILIW"/>
<dbReference type="Gene3D" id="1.10.510.10">
    <property type="entry name" value="Transferase(Phosphotransferase) domain 1"/>
    <property type="match status" value="1"/>
</dbReference>
<feature type="binding site" evidence="4">
    <location>
        <position position="46"/>
    </location>
    <ligand>
        <name>ATP</name>
        <dbReference type="ChEBI" id="CHEBI:30616"/>
    </ligand>
</feature>
<keyword evidence="3 4" id="KW-0067">ATP-binding</keyword>
<dbReference type="PROSITE" id="PS50011">
    <property type="entry name" value="PROTEIN_KINASE_DOM"/>
    <property type="match status" value="1"/>
</dbReference>
<dbReference type="SUPFAM" id="SSF56112">
    <property type="entry name" value="Protein kinase-like (PK-like)"/>
    <property type="match status" value="1"/>
</dbReference>
<sequence>MATPIKVNIEKFTENDIVNWQYVGRGGFSNVYKGLHKKLHMSCAVKHFFECVSEEEARNLLQAQNMHVIRLLGLYKETSFTTGLVLEWMPNGSVEELNKRIETGWPLRLRILYEVSLGMNLLHQQHSPMLHLDLKPANVLLDEHLHAKISDFGLAKVHQSIMKSMSDQNKEMSSNCCGTLRYMAPEMLDAGSKPTTMCDIYSYAILIWAVMTQEEPFQGASESMIEMFVKEPHNKRPTIPKQTSCPADLISLMEKCWHSQPMKRLSFQDCVPRMEAMQKTDEIKESVDKALVNLQELENMPSLKYSFCKPPRQDFHSLDVFDAKSPIQEATPPGGQDEAPGRSVYHDKPTNQEPRRVTNGMDYDFEYARMLMFHREMEFRHERFPAKT</sequence>
<organism evidence="8 9">
    <name type="scientific">Eptatretus burgeri</name>
    <name type="common">Inshore hagfish</name>
    <dbReference type="NCBI Taxonomy" id="7764"/>
    <lineage>
        <taxon>Eukaryota</taxon>
        <taxon>Metazoa</taxon>
        <taxon>Chordata</taxon>
        <taxon>Craniata</taxon>
        <taxon>Vertebrata</taxon>
        <taxon>Cyclostomata</taxon>
        <taxon>Myxini</taxon>
        <taxon>Myxiniformes</taxon>
        <taxon>Myxinidae</taxon>
        <taxon>Eptatretinae</taxon>
        <taxon>Eptatretus</taxon>
    </lineage>
</organism>
<dbReference type="Proteomes" id="UP000694388">
    <property type="component" value="Unplaced"/>
</dbReference>
<evidence type="ECO:0000256" key="1">
    <source>
        <dbReference type="ARBA" id="ARBA00022527"/>
    </source>
</evidence>
<dbReference type="Pfam" id="PF00069">
    <property type="entry name" value="Pkinase"/>
    <property type="match status" value="1"/>
</dbReference>
<evidence type="ECO:0000256" key="3">
    <source>
        <dbReference type="ARBA" id="ARBA00022840"/>
    </source>
</evidence>
<dbReference type="InterPro" id="IPR017441">
    <property type="entry name" value="Protein_kinase_ATP_BS"/>
</dbReference>
<evidence type="ECO:0000256" key="5">
    <source>
        <dbReference type="RuleBase" id="RU000304"/>
    </source>
</evidence>
<evidence type="ECO:0000256" key="4">
    <source>
        <dbReference type="PROSITE-ProRule" id="PRU10141"/>
    </source>
</evidence>
<dbReference type="GO" id="GO:0004706">
    <property type="term" value="F:JUN kinase kinase kinase activity"/>
    <property type="evidence" value="ECO:0007669"/>
    <property type="project" value="TreeGrafter"/>
</dbReference>
<evidence type="ECO:0000313" key="9">
    <source>
        <dbReference type="Proteomes" id="UP000694388"/>
    </source>
</evidence>
<evidence type="ECO:0000256" key="2">
    <source>
        <dbReference type="ARBA" id="ARBA00022741"/>
    </source>
</evidence>
<dbReference type="InterPro" id="IPR008271">
    <property type="entry name" value="Ser/Thr_kinase_AS"/>
</dbReference>
<evidence type="ECO:0000259" key="7">
    <source>
        <dbReference type="PROSITE" id="PS50011"/>
    </source>
</evidence>
<dbReference type="PANTHER" id="PTHR44329:SF297">
    <property type="entry name" value="RECEPTOR-INTERACTING SERINE_THREONINE-PROTEIN KINASE 3"/>
    <property type="match status" value="1"/>
</dbReference>
<keyword evidence="1 5" id="KW-0418">Kinase</keyword>
<dbReference type="AlphaFoldDB" id="A0A8C4N3F0"/>
<comment type="similarity">
    <text evidence="5">Belongs to the protein kinase superfamily.</text>
</comment>
<dbReference type="PROSITE" id="PS00108">
    <property type="entry name" value="PROTEIN_KINASE_ST"/>
    <property type="match status" value="1"/>
</dbReference>